<feature type="region of interest" description="Disordered" evidence="9">
    <location>
        <begin position="1"/>
        <end position="44"/>
    </location>
</feature>
<comment type="pathway">
    <text evidence="2">Protein modification; protein glycosylation.</text>
</comment>
<keyword evidence="8" id="KW-0472">Membrane</keyword>
<protein>
    <submittedName>
        <fullName evidence="11">O-mannosyl transferase</fullName>
    </submittedName>
</protein>
<dbReference type="PANTHER" id="PTHR10050">
    <property type="entry name" value="DOLICHYL-PHOSPHATE-MANNOSE--PROTEIN MANNOSYLTRANSFERASE"/>
    <property type="match status" value="1"/>
</dbReference>
<evidence type="ECO:0000256" key="2">
    <source>
        <dbReference type="ARBA" id="ARBA00004922"/>
    </source>
</evidence>
<accession>A0A0F4YSZ9</accession>
<gene>
    <name evidence="11" type="ORF">T310_4614</name>
</gene>
<dbReference type="PANTHER" id="PTHR10050:SF46">
    <property type="entry name" value="PROTEIN O-MANNOSYL-TRANSFERASE 2"/>
    <property type="match status" value="1"/>
</dbReference>
<evidence type="ECO:0000313" key="12">
    <source>
        <dbReference type="Proteomes" id="UP000053958"/>
    </source>
</evidence>
<evidence type="ECO:0000259" key="10">
    <source>
        <dbReference type="Pfam" id="PF02366"/>
    </source>
</evidence>
<dbReference type="STRING" id="1408163.A0A0F4YSZ9"/>
<comment type="subcellular location">
    <subcellularLocation>
        <location evidence="1">Endomembrane system</location>
        <topology evidence="1">Multi-pass membrane protein</topology>
    </subcellularLocation>
</comment>
<dbReference type="InterPro" id="IPR027005">
    <property type="entry name" value="PMT-like"/>
</dbReference>
<name>A0A0F4YSZ9_RASE3</name>
<keyword evidence="6" id="KW-0812">Transmembrane</keyword>
<dbReference type="Proteomes" id="UP000053958">
    <property type="component" value="Unassembled WGS sequence"/>
</dbReference>
<dbReference type="GO" id="GO:0016020">
    <property type="term" value="C:membrane"/>
    <property type="evidence" value="ECO:0007669"/>
    <property type="project" value="InterPro"/>
</dbReference>
<evidence type="ECO:0000256" key="8">
    <source>
        <dbReference type="ARBA" id="ARBA00023136"/>
    </source>
</evidence>
<reference evidence="11 12" key="1">
    <citation type="submission" date="2015-04" db="EMBL/GenBank/DDBJ databases">
        <authorList>
            <person name="Heijne W.H."/>
            <person name="Fedorova N.D."/>
            <person name="Nierman W.C."/>
            <person name="Vollebregt A.W."/>
            <person name="Zhao Z."/>
            <person name="Wu L."/>
            <person name="Kumar M."/>
            <person name="Stam H."/>
            <person name="van den Berg M.A."/>
            <person name="Pel H.J."/>
        </authorList>
    </citation>
    <scope>NUCLEOTIDE SEQUENCE [LARGE SCALE GENOMIC DNA]</scope>
    <source>
        <strain evidence="11 12">CBS 393.64</strain>
    </source>
</reference>
<keyword evidence="4" id="KW-0328">Glycosyltransferase</keyword>
<keyword evidence="5 11" id="KW-0808">Transferase</keyword>
<organism evidence="11 12">
    <name type="scientific">Rasamsonia emersonii (strain ATCC 16479 / CBS 393.64 / IMI 116815)</name>
    <dbReference type="NCBI Taxonomy" id="1408163"/>
    <lineage>
        <taxon>Eukaryota</taxon>
        <taxon>Fungi</taxon>
        <taxon>Dikarya</taxon>
        <taxon>Ascomycota</taxon>
        <taxon>Pezizomycotina</taxon>
        <taxon>Eurotiomycetes</taxon>
        <taxon>Eurotiomycetidae</taxon>
        <taxon>Eurotiales</taxon>
        <taxon>Trichocomaceae</taxon>
        <taxon>Rasamsonia</taxon>
    </lineage>
</organism>
<dbReference type="Pfam" id="PF02366">
    <property type="entry name" value="PMT"/>
    <property type="match status" value="1"/>
</dbReference>
<dbReference type="OrthoDB" id="292747at2759"/>
<keyword evidence="7" id="KW-1133">Transmembrane helix</keyword>
<comment type="caution">
    <text evidence="11">The sequence shown here is derived from an EMBL/GenBank/DDBJ whole genome shotgun (WGS) entry which is preliminary data.</text>
</comment>
<evidence type="ECO:0000256" key="5">
    <source>
        <dbReference type="ARBA" id="ARBA00022679"/>
    </source>
</evidence>
<dbReference type="GO" id="GO:0004169">
    <property type="term" value="F:dolichyl-phosphate-mannose-protein mannosyltransferase activity"/>
    <property type="evidence" value="ECO:0007669"/>
    <property type="project" value="TreeGrafter"/>
</dbReference>
<evidence type="ECO:0000256" key="7">
    <source>
        <dbReference type="ARBA" id="ARBA00022989"/>
    </source>
</evidence>
<dbReference type="GO" id="GO:0005783">
    <property type="term" value="C:endoplasmic reticulum"/>
    <property type="evidence" value="ECO:0007669"/>
    <property type="project" value="TreeGrafter"/>
</dbReference>
<evidence type="ECO:0000256" key="6">
    <source>
        <dbReference type="ARBA" id="ARBA00022692"/>
    </source>
</evidence>
<dbReference type="AlphaFoldDB" id="A0A0F4YSZ9"/>
<feature type="compositionally biased region" description="Basic and acidic residues" evidence="9">
    <location>
        <begin position="11"/>
        <end position="30"/>
    </location>
</feature>
<feature type="domain" description="ArnT-like N-terminal" evidence="10">
    <location>
        <begin position="64"/>
        <end position="156"/>
    </location>
</feature>
<comment type="similarity">
    <text evidence="3">Belongs to the glycosyltransferase 39 family.</text>
</comment>
<keyword evidence="12" id="KW-1185">Reference proteome</keyword>
<evidence type="ECO:0000313" key="11">
    <source>
        <dbReference type="EMBL" id="KKA21364.1"/>
    </source>
</evidence>
<sequence>MASTNSGFATGREHNVDVRRRNVADSERSDVLPGPPADQDVDTKKPPKSFLAILDEWEFIIAPVIFTAISFFTRMYRIGLSNIVTWDEAHFGKFGSHYLKREFYFDVHPPLGKMLVGLSGYLAGYNGSFEFKSGEKYPEDVNYTFMRVFNAFFGVTDRLVNQFNGPV</sequence>
<proteinExistence type="inferred from homology"/>
<dbReference type="InterPro" id="IPR003342">
    <property type="entry name" value="ArnT-like_N"/>
</dbReference>
<dbReference type="EMBL" id="LASV01000189">
    <property type="protein sequence ID" value="KKA21364.1"/>
    <property type="molecule type" value="Genomic_DNA"/>
</dbReference>
<dbReference type="RefSeq" id="XP_013327976.1">
    <property type="nucleotide sequence ID" value="XM_013472522.1"/>
</dbReference>
<dbReference type="GeneID" id="25316961"/>
<evidence type="ECO:0000256" key="4">
    <source>
        <dbReference type="ARBA" id="ARBA00022676"/>
    </source>
</evidence>
<evidence type="ECO:0000256" key="1">
    <source>
        <dbReference type="ARBA" id="ARBA00004127"/>
    </source>
</evidence>
<evidence type="ECO:0000256" key="9">
    <source>
        <dbReference type="SAM" id="MobiDB-lite"/>
    </source>
</evidence>
<evidence type="ECO:0000256" key="3">
    <source>
        <dbReference type="ARBA" id="ARBA00007222"/>
    </source>
</evidence>
<dbReference type="UniPathway" id="UPA00378"/>